<evidence type="ECO:0008006" key="3">
    <source>
        <dbReference type="Google" id="ProtNLM"/>
    </source>
</evidence>
<protein>
    <recommendedName>
        <fullName evidence="3">O-methyltransferase</fullName>
    </recommendedName>
</protein>
<dbReference type="RefSeq" id="WP_170303361.1">
    <property type="nucleotide sequence ID" value="NZ_BKAJ01000092.1"/>
</dbReference>
<dbReference type="AlphaFoldDB" id="A0A512NGH3"/>
<evidence type="ECO:0000313" key="1">
    <source>
        <dbReference type="EMBL" id="GEP58041.1"/>
    </source>
</evidence>
<dbReference type="EMBL" id="BKAJ01000092">
    <property type="protein sequence ID" value="GEP58041.1"/>
    <property type="molecule type" value="Genomic_DNA"/>
</dbReference>
<sequence>MNVVGSQRPLAPLYRQDERFDISAAGLLEWYRSDCFRRAAAFYAGYPERSIFADNGRALMHHLIVMLRPERLLEIGTMYAGTTEVLARAVWEAGRGHVETLDPYGADRCPALIAEFLPELRERVTYRPRSSAIHLDQVIAGGGFYDFVLIDGSHELEFAAFDLECSARVMRPNGIIVLDNIEQVGPRFATTQFLERHPEWIDVAGVVGKVDANRPLARPTPSFPDCFNFLLQAPPYYLVGGVPRSFGNQPVDGGEVAGIELDLAAPADGVLHVQAIVRTFGVIPAEELSETAELPLRAGPGPVKVPLPRPVRSRISDRDGLDRRVEITIAFTNGALKLKAPPTFYPVRPR</sequence>
<gene>
    <name evidence="1" type="ORF">RSO01_52070</name>
</gene>
<comment type="caution">
    <text evidence="1">The sequence shown here is derived from an EMBL/GenBank/DDBJ whole genome shotgun (WGS) entry which is preliminary data.</text>
</comment>
<name>A0A512NGH3_9HYPH</name>
<reference evidence="1 2" key="1">
    <citation type="submission" date="2019-07" db="EMBL/GenBank/DDBJ databases">
        <title>Whole genome shotgun sequence of Reyranella soli NBRC 108950.</title>
        <authorList>
            <person name="Hosoyama A."/>
            <person name="Uohara A."/>
            <person name="Ohji S."/>
            <person name="Ichikawa N."/>
        </authorList>
    </citation>
    <scope>NUCLEOTIDE SEQUENCE [LARGE SCALE GENOMIC DNA]</scope>
    <source>
        <strain evidence="1 2">NBRC 108950</strain>
    </source>
</reference>
<dbReference type="SUPFAM" id="SSF53335">
    <property type="entry name" value="S-adenosyl-L-methionine-dependent methyltransferases"/>
    <property type="match status" value="1"/>
</dbReference>
<organism evidence="1 2">
    <name type="scientific">Reyranella soli</name>
    <dbReference type="NCBI Taxonomy" id="1230389"/>
    <lineage>
        <taxon>Bacteria</taxon>
        <taxon>Pseudomonadati</taxon>
        <taxon>Pseudomonadota</taxon>
        <taxon>Alphaproteobacteria</taxon>
        <taxon>Hyphomicrobiales</taxon>
        <taxon>Reyranellaceae</taxon>
        <taxon>Reyranella</taxon>
    </lineage>
</organism>
<accession>A0A512NGH3</accession>
<dbReference type="Proteomes" id="UP000321058">
    <property type="component" value="Unassembled WGS sequence"/>
</dbReference>
<proteinExistence type="predicted"/>
<dbReference type="Gene3D" id="3.40.50.150">
    <property type="entry name" value="Vaccinia Virus protein VP39"/>
    <property type="match status" value="1"/>
</dbReference>
<dbReference type="InterPro" id="IPR029063">
    <property type="entry name" value="SAM-dependent_MTases_sf"/>
</dbReference>
<keyword evidence="2" id="KW-1185">Reference proteome</keyword>
<evidence type="ECO:0000313" key="2">
    <source>
        <dbReference type="Proteomes" id="UP000321058"/>
    </source>
</evidence>
<dbReference type="Pfam" id="PF13578">
    <property type="entry name" value="Methyltransf_24"/>
    <property type="match status" value="1"/>
</dbReference>